<accession>A0A2U3L4E4</accession>
<evidence type="ECO:0000259" key="9">
    <source>
        <dbReference type="Pfam" id="PF00909"/>
    </source>
</evidence>
<dbReference type="InterPro" id="IPR024041">
    <property type="entry name" value="NH4_transpt_AmtB-like_dom"/>
</dbReference>
<dbReference type="GO" id="GO:0008519">
    <property type="term" value="F:ammonium channel activity"/>
    <property type="evidence" value="ECO:0007669"/>
    <property type="project" value="InterPro"/>
</dbReference>
<dbReference type="InterPro" id="IPR001905">
    <property type="entry name" value="Ammonium_transpt"/>
</dbReference>
<feature type="transmembrane region" description="Helical" evidence="8">
    <location>
        <begin position="97"/>
        <end position="117"/>
    </location>
</feature>
<feature type="transmembrane region" description="Helical" evidence="8">
    <location>
        <begin position="351"/>
        <end position="373"/>
    </location>
</feature>
<feature type="transmembrane region" description="Helical" evidence="8">
    <location>
        <begin position="281"/>
        <end position="298"/>
    </location>
</feature>
<proteinExistence type="inferred from homology"/>
<evidence type="ECO:0000256" key="2">
    <source>
        <dbReference type="ARBA" id="ARBA00005887"/>
    </source>
</evidence>
<comment type="subcellular location">
    <subcellularLocation>
        <location evidence="8">Cell membrane</location>
        <topology evidence="8">Multi-pass membrane protein</topology>
    </subcellularLocation>
    <subcellularLocation>
        <location evidence="1">Membrane</location>
        <topology evidence="1">Multi-pass membrane protein</topology>
    </subcellularLocation>
</comment>
<keyword evidence="4 8" id="KW-0812">Transmembrane</keyword>
<keyword evidence="5 8" id="KW-1133">Transmembrane helix</keyword>
<dbReference type="InterPro" id="IPR018047">
    <property type="entry name" value="Ammonium_transpt_CS"/>
</dbReference>
<feature type="domain" description="Ammonium transporter AmtB-like" evidence="9">
    <location>
        <begin position="11"/>
        <end position="403"/>
    </location>
</feature>
<dbReference type="GO" id="GO:0005886">
    <property type="term" value="C:plasma membrane"/>
    <property type="evidence" value="ECO:0007669"/>
    <property type="project" value="UniProtKB-SubCell"/>
</dbReference>
<feature type="transmembrane region" description="Helical" evidence="8">
    <location>
        <begin position="129"/>
        <end position="151"/>
    </location>
</feature>
<dbReference type="Pfam" id="PF00909">
    <property type="entry name" value="Ammonium_transp"/>
    <property type="match status" value="1"/>
</dbReference>
<keyword evidence="7 8" id="KW-0924">Ammonia transport</keyword>
<feature type="transmembrane region" description="Helical" evidence="8">
    <location>
        <begin position="196"/>
        <end position="214"/>
    </location>
</feature>
<reference evidence="11" key="1">
    <citation type="submission" date="2018-02" db="EMBL/GenBank/DDBJ databases">
        <authorList>
            <person name="Hausmann B."/>
        </authorList>
    </citation>
    <scope>NUCLEOTIDE SEQUENCE [LARGE SCALE GENOMIC DNA]</scope>
    <source>
        <strain evidence="11">Peat soil MAG SbA1</strain>
    </source>
</reference>
<feature type="transmembrane region" description="Helical" evidence="8">
    <location>
        <begin position="163"/>
        <end position="184"/>
    </location>
</feature>
<dbReference type="OrthoDB" id="9814202at2"/>
<organism evidence="10 11">
    <name type="scientific">Candidatus Sulfotelmatobacter kueseliae</name>
    <dbReference type="NCBI Taxonomy" id="2042962"/>
    <lineage>
        <taxon>Bacteria</taxon>
        <taxon>Pseudomonadati</taxon>
        <taxon>Acidobacteriota</taxon>
        <taxon>Terriglobia</taxon>
        <taxon>Terriglobales</taxon>
        <taxon>Candidatus Korobacteraceae</taxon>
        <taxon>Candidatus Sulfotelmatobacter</taxon>
    </lineage>
</organism>
<gene>
    <name evidence="10" type="primary">nrgA</name>
    <name evidence="10" type="ORF">SBA1_680026</name>
</gene>
<evidence type="ECO:0000256" key="4">
    <source>
        <dbReference type="ARBA" id="ARBA00022692"/>
    </source>
</evidence>
<dbReference type="InterPro" id="IPR029020">
    <property type="entry name" value="Ammonium/urea_transptr"/>
</dbReference>
<feature type="transmembrane region" description="Helical" evidence="8">
    <location>
        <begin position="40"/>
        <end position="60"/>
    </location>
</feature>
<protein>
    <recommendedName>
        <fullName evidence="8">Ammonium transporter</fullName>
    </recommendedName>
</protein>
<dbReference type="PANTHER" id="PTHR43029:SF10">
    <property type="entry name" value="AMMONIUM TRANSPORTER MEP2"/>
    <property type="match status" value="1"/>
</dbReference>
<dbReference type="SUPFAM" id="SSF111352">
    <property type="entry name" value="Ammonium transporter"/>
    <property type="match status" value="1"/>
</dbReference>
<dbReference type="Gene3D" id="1.10.3430.10">
    <property type="entry name" value="Ammonium transporter AmtB like domains"/>
    <property type="match status" value="1"/>
</dbReference>
<evidence type="ECO:0000256" key="1">
    <source>
        <dbReference type="ARBA" id="ARBA00004141"/>
    </source>
</evidence>
<keyword evidence="3 8" id="KW-0813">Transport</keyword>
<feature type="transmembrane region" description="Helical" evidence="8">
    <location>
        <begin position="257"/>
        <end position="275"/>
    </location>
</feature>
<sequence>MLHLDTGNTGFMILCTSLVMLMTPGLAFFYGGLVGRKNVLAIMIQSFVSMGWTTVIWYLYGYSLCFSGDWHGVIGNFHYAFLRGINLSTPSPGNDTIPAFVFIAYQMMFAIITPALISGAFTNRVTFKAYMLFLTAWLTFVYFPFVHMVWGGGFLQQWGVKDFAGGIVVHNIAGMAALASVLYVGKRRVQDRGPHSIPLVALGTGLLWFGWYGFNAGSEMRVDSVTATAFLNTDVAASFAAIAWLMVAWLNEKKPKFLGLLTGAVAGLATVTPAAGFVSPTTAVIIGIVSGVVCYYAVETKNKLQWDDALDVWGVHGVGGFLGIIMLGIFANKQFNPEGANGLLYGDPIFLLKQVTAVVFSSVWAFVFTYAMLRIIDAFTTVKVSETSEEIGLDESLHGEHAYEQLTDEDVVHKLVQSVGTNAIRK</sequence>
<evidence type="ECO:0000256" key="7">
    <source>
        <dbReference type="ARBA" id="ARBA00023177"/>
    </source>
</evidence>
<feature type="transmembrane region" description="Helical" evidence="8">
    <location>
        <begin position="12"/>
        <end position="33"/>
    </location>
</feature>
<name>A0A2U3L4E4_9BACT</name>
<dbReference type="NCBIfam" id="TIGR00836">
    <property type="entry name" value="amt"/>
    <property type="match status" value="1"/>
</dbReference>
<evidence type="ECO:0000313" key="10">
    <source>
        <dbReference type="EMBL" id="SPF46772.1"/>
    </source>
</evidence>
<dbReference type="PROSITE" id="PS01219">
    <property type="entry name" value="AMMONIUM_TRANSP"/>
    <property type="match status" value="1"/>
</dbReference>
<dbReference type="PANTHER" id="PTHR43029">
    <property type="entry name" value="AMMONIUM TRANSPORTER MEP2"/>
    <property type="match status" value="1"/>
</dbReference>
<feature type="transmembrane region" description="Helical" evidence="8">
    <location>
        <begin position="229"/>
        <end position="250"/>
    </location>
</feature>
<dbReference type="AlphaFoldDB" id="A0A2U3L4E4"/>
<feature type="transmembrane region" description="Helical" evidence="8">
    <location>
        <begin position="310"/>
        <end position="331"/>
    </location>
</feature>
<evidence type="ECO:0000256" key="3">
    <source>
        <dbReference type="ARBA" id="ARBA00022448"/>
    </source>
</evidence>
<keyword evidence="6 8" id="KW-0472">Membrane</keyword>
<dbReference type="EMBL" id="OMOD01000164">
    <property type="protein sequence ID" value="SPF46772.1"/>
    <property type="molecule type" value="Genomic_DNA"/>
</dbReference>
<evidence type="ECO:0000313" key="11">
    <source>
        <dbReference type="Proteomes" id="UP000238701"/>
    </source>
</evidence>
<evidence type="ECO:0000256" key="6">
    <source>
        <dbReference type="ARBA" id="ARBA00023136"/>
    </source>
</evidence>
<evidence type="ECO:0000256" key="5">
    <source>
        <dbReference type="ARBA" id="ARBA00022989"/>
    </source>
</evidence>
<evidence type="ECO:0000256" key="8">
    <source>
        <dbReference type="RuleBase" id="RU362002"/>
    </source>
</evidence>
<comment type="similarity">
    <text evidence="2 8">Belongs to the ammonia transporter channel (TC 1.A.11.2) family.</text>
</comment>
<dbReference type="Proteomes" id="UP000238701">
    <property type="component" value="Unassembled WGS sequence"/>
</dbReference>